<dbReference type="PANTHER" id="PTHR41252">
    <property type="entry name" value="BLR2505 PROTEIN"/>
    <property type="match status" value="1"/>
</dbReference>
<dbReference type="InterPro" id="IPR032710">
    <property type="entry name" value="NTF2-like_dom_sf"/>
</dbReference>
<evidence type="ECO:0000313" key="1">
    <source>
        <dbReference type="EMBL" id="KAK5091936.1"/>
    </source>
</evidence>
<comment type="caution">
    <text evidence="1">The sequence shown here is derived from an EMBL/GenBank/DDBJ whole genome shotgun (WGS) entry which is preliminary data.</text>
</comment>
<dbReference type="Gene3D" id="3.10.450.50">
    <property type="match status" value="1"/>
</dbReference>
<reference evidence="1 2" key="1">
    <citation type="submission" date="2023-08" db="EMBL/GenBank/DDBJ databases">
        <title>Black Yeasts Isolated from many extreme environments.</title>
        <authorList>
            <person name="Coleine C."/>
            <person name="Stajich J.E."/>
            <person name="Selbmann L."/>
        </authorList>
    </citation>
    <scope>NUCLEOTIDE SEQUENCE [LARGE SCALE GENOMIC DNA]</scope>
    <source>
        <strain evidence="1 2">CCFEE 5885</strain>
    </source>
</reference>
<dbReference type="SUPFAM" id="SSF54427">
    <property type="entry name" value="NTF2-like"/>
    <property type="match status" value="1"/>
</dbReference>
<sequence length="138" mass="15420">MAPQREAIADLFDKLSSSDTQKDFFTHVEDNVDWWIVGHTPMSGSYSSKQEFLDATIQILNNKVLGGPLRFRPINVVGGGADNQATVELEAIDATCKNGMTYDMRYCWVVRFGASGKIDKVRAYLDTDLLARAIEQNK</sequence>
<gene>
    <name evidence="1" type="ORF">LTR24_005713</name>
</gene>
<accession>A0ABR0K872</accession>
<proteinExistence type="predicted"/>
<keyword evidence="2" id="KW-1185">Reference proteome</keyword>
<organism evidence="1 2">
    <name type="scientific">Lithohypha guttulata</name>
    <dbReference type="NCBI Taxonomy" id="1690604"/>
    <lineage>
        <taxon>Eukaryota</taxon>
        <taxon>Fungi</taxon>
        <taxon>Dikarya</taxon>
        <taxon>Ascomycota</taxon>
        <taxon>Pezizomycotina</taxon>
        <taxon>Eurotiomycetes</taxon>
        <taxon>Chaetothyriomycetidae</taxon>
        <taxon>Chaetothyriales</taxon>
        <taxon>Trichomeriaceae</taxon>
        <taxon>Lithohypha</taxon>
    </lineage>
</organism>
<evidence type="ECO:0000313" key="2">
    <source>
        <dbReference type="Proteomes" id="UP001345013"/>
    </source>
</evidence>
<evidence type="ECO:0008006" key="3">
    <source>
        <dbReference type="Google" id="ProtNLM"/>
    </source>
</evidence>
<name>A0ABR0K872_9EURO</name>
<dbReference type="EMBL" id="JAVRRG010000067">
    <property type="protein sequence ID" value="KAK5091936.1"/>
    <property type="molecule type" value="Genomic_DNA"/>
</dbReference>
<protein>
    <recommendedName>
        <fullName evidence="3">SnoaL-like domain-containing protein</fullName>
    </recommendedName>
</protein>
<dbReference type="Proteomes" id="UP001345013">
    <property type="component" value="Unassembled WGS sequence"/>
</dbReference>
<dbReference type="PANTHER" id="PTHR41252:SF1">
    <property type="entry name" value="BLR2505 PROTEIN"/>
    <property type="match status" value="1"/>
</dbReference>